<accession>A0A1G7BT26</accession>
<dbReference type="SUPFAM" id="SSF46689">
    <property type="entry name" value="Homeodomain-like"/>
    <property type="match status" value="2"/>
</dbReference>
<dbReference type="PANTHER" id="PTHR47893:SF1">
    <property type="entry name" value="REGULATORY PROTEIN PCHR"/>
    <property type="match status" value="1"/>
</dbReference>
<dbReference type="PANTHER" id="PTHR47893">
    <property type="entry name" value="REGULATORY PROTEIN PCHR"/>
    <property type="match status" value="1"/>
</dbReference>
<dbReference type="Gene3D" id="1.10.10.60">
    <property type="entry name" value="Homeodomain-like"/>
    <property type="match status" value="1"/>
</dbReference>
<dbReference type="Pfam" id="PF12833">
    <property type="entry name" value="HTH_18"/>
    <property type="match status" value="1"/>
</dbReference>
<dbReference type="InterPro" id="IPR018060">
    <property type="entry name" value="HTH_AraC"/>
</dbReference>
<sequence>MRSNAIICVLNNQVPLLAQPQPAPCRYSLEDLRQLGRRHHVHYSLIGAQHEDNPCVMQGYINEQETSLGMTLVSSQVQTFQGYQAQSFTSPSLTMIVLLEGQAQLAGPASITLTPGHGVILLSQEGPSQTARHHAHHNLRGLNLSIGNIDDLADENLADQLRGNLQRRSAYTQRWTIPASLHQGLQALACEQSQGCLQRLLNEGLALQLLAHGLSAIGTHERDAPSLNPRDRALLERVRDYLHQEPGAEHSLHQLAQLACMSPSSLRQKFQQAYGVSVMAYLRRRRMELARQYLEQGWRVQDAAHYVGYRHASNFATAYRHHFGVSPRESI</sequence>
<dbReference type="PROSITE" id="PS00041">
    <property type="entry name" value="HTH_ARAC_FAMILY_1"/>
    <property type="match status" value="1"/>
</dbReference>
<evidence type="ECO:0000259" key="4">
    <source>
        <dbReference type="PROSITE" id="PS01124"/>
    </source>
</evidence>
<keyword evidence="1" id="KW-0805">Transcription regulation</keyword>
<protein>
    <submittedName>
        <fullName evidence="5">AraC-type DNA-binding protein</fullName>
    </submittedName>
</protein>
<dbReference type="GO" id="GO:0043565">
    <property type="term" value="F:sequence-specific DNA binding"/>
    <property type="evidence" value="ECO:0007669"/>
    <property type="project" value="InterPro"/>
</dbReference>
<dbReference type="InterPro" id="IPR018062">
    <property type="entry name" value="HTH_AraC-typ_CS"/>
</dbReference>
<dbReference type="EMBL" id="FNAE01000002">
    <property type="protein sequence ID" value="SDE30219.1"/>
    <property type="molecule type" value="Genomic_DNA"/>
</dbReference>
<evidence type="ECO:0000256" key="3">
    <source>
        <dbReference type="ARBA" id="ARBA00023163"/>
    </source>
</evidence>
<proteinExistence type="predicted"/>
<organism evidence="5 6">
    <name type="scientific">Ectopseudomonas alcaliphila</name>
    <dbReference type="NCBI Taxonomy" id="101564"/>
    <lineage>
        <taxon>Bacteria</taxon>
        <taxon>Pseudomonadati</taxon>
        <taxon>Pseudomonadota</taxon>
        <taxon>Gammaproteobacteria</taxon>
        <taxon>Pseudomonadales</taxon>
        <taxon>Pseudomonadaceae</taxon>
        <taxon>Ectopseudomonas</taxon>
    </lineage>
</organism>
<evidence type="ECO:0000313" key="6">
    <source>
        <dbReference type="Proteomes" id="UP000182413"/>
    </source>
</evidence>
<dbReference type="Proteomes" id="UP000182413">
    <property type="component" value="Unassembled WGS sequence"/>
</dbReference>
<dbReference type="GO" id="GO:0003700">
    <property type="term" value="F:DNA-binding transcription factor activity"/>
    <property type="evidence" value="ECO:0007669"/>
    <property type="project" value="InterPro"/>
</dbReference>
<dbReference type="PROSITE" id="PS01124">
    <property type="entry name" value="HTH_ARAC_FAMILY_2"/>
    <property type="match status" value="1"/>
</dbReference>
<name>A0A1G7BT26_9GAMM</name>
<dbReference type="InterPro" id="IPR053142">
    <property type="entry name" value="PchR_regulatory_protein"/>
</dbReference>
<evidence type="ECO:0000313" key="5">
    <source>
        <dbReference type="EMBL" id="SDE30219.1"/>
    </source>
</evidence>
<dbReference type="InterPro" id="IPR009057">
    <property type="entry name" value="Homeodomain-like_sf"/>
</dbReference>
<dbReference type="AlphaFoldDB" id="A0A1G7BT26"/>
<keyword evidence="3" id="KW-0804">Transcription</keyword>
<gene>
    <name evidence="5" type="ORF">SAMN05216575_102333</name>
</gene>
<dbReference type="GO" id="GO:0009893">
    <property type="term" value="P:positive regulation of metabolic process"/>
    <property type="evidence" value="ECO:0007669"/>
    <property type="project" value="UniProtKB-ARBA"/>
</dbReference>
<dbReference type="SMART" id="SM00342">
    <property type="entry name" value="HTH_ARAC"/>
    <property type="match status" value="1"/>
</dbReference>
<evidence type="ECO:0000256" key="2">
    <source>
        <dbReference type="ARBA" id="ARBA00023125"/>
    </source>
</evidence>
<feature type="domain" description="HTH araC/xylS-type" evidence="4">
    <location>
        <begin position="236"/>
        <end position="331"/>
    </location>
</feature>
<evidence type="ECO:0000256" key="1">
    <source>
        <dbReference type="ARBA" id="ARBA00023015"/>
    </source>
</evidence>
<keyword evidence="2 5" id="KW-0238">DNA-binding</keyword>
<dbReference type="OrthoDB" id="6670788at2"/>
<reference evidence="5 6" key="1">
    <citation type="submission" date="2016-10" db="EMBL/GenBank/DDBJ databases">
        <authorList>
            <person name="de Groot N.N."/>
        </authorList>
    </citation>
    <scope>NUCLEOTIDE SEQUENCE [LARGE SCALE GENOMIC DNA]</scope>
    <source>
        <strain evidence="5 6">JCM 10630</strain>
    </source>
</reference>